<keyword evidence="4" id="KW-1017">Isopeptide bond</keyword>
<evidence type="ECO:0000256" key="6">
    <source>
        <dbReference type="ARBA" id="ARBA00022843"/>
    </source>
</evidence>
<keyword evidence="3" id="KW-0963">Cytoplasm</keyword>
<evidence type="ECO:0000259" key="11">
    <source>
        <dbReference type="Pfam" id="PF10497"/>
    </source>
</evidence>
<dbReference type="PANTHER" id="PTHR31169">
    <property type="entry name" value="OS05G0300700 PROTEIN"/>
    <property type="match status" value="1"/>
</dbReference>
<keyword evidence="5" id="KW-0597">Phosphoprotein</keyword>
<organism evidence="12 13">
    <name type="scientific">Amanita thiersii Skay4041</name>
    <dbReference type="NCBI Taxonomy" id="703135"/>
    <lineage>
        <taxon>Eukaryota</taxon>
        <taxon>Fungi</taxon>
        <taxon>Dikarya</taxon>
        <taxon>Basidiomycota</taxon>
        <taxon>Agaricomycotina</taxon>
        <taxon>Agaricomycetes</taxon>
        <taxon>Agaricomycetidae</taxon>
        <taxon>Agaricales</taxon>
        <taxon>Pluteineae</taxon>
        <taxon>Amanitaceae</taxon>
        <taxon>Amanita</taxon>
    </lineage>
</organism>
<name>A0A2A9N8L8_9AGAR</name>
<evidence type="ECO:0000256" key="2">
    <source>
        <dbReference type="ARBA" id="ARBA00004496"/>
    </source>
</evidence>
<dbReference type="Pfam" id="PF10497">
    <property type="entry name" value="zf-4CXXC_R1"/>
    <property type="match status" value="1"/>
</dbReference>
<dbReference type="AlphaFoldDB" id="A0A2A9N8L8"/>
<evidence type="ECO:0000256" key="7">
    <source>
        <dbReference type="ARBA" id="ARBA00023015"/>
    </source>
</evidence>
<keyword evidence="13" id="KW-1185">Reference proteome</keyword>
<evidence type="ECO:0000256" key="1">
    <source>
        <dbReference type="ARBA" id="ARBA00004123"/>
    </source>
</evidence>
<keyword evidence="7" id="KW-0805">Transcription regulation</keyword>
<evidence type="ECO:0000256" key="9">
    <source>
        <dbReference type="ARBA" id="ARBA00023242"/>
    </source>
</evidence>
<evidence type="ECO:0000256" key="10">
    <source>
        <dbReference type="SAM" id="MobiDB-lite"/>
    </source>
</evidence>
<evidence type="ECO:0000256" key="4">
    <source>
        <dbReference type="ARBA" id="ARBA00022499"/>
    </source>
</evidence>
<dbReference type="GO" id="GO:0006355">
    <property type="term" value="P:regulation of DNA-templated transcription"/>
    <property type="evidence" value="ECO:0007669"/>
    <property type="project" value="InterPro"/>
</dbReference>
<dbReference type="OrthoDB" id="298344at2759"/>
<sequence>MTKSHSTPSHISSTNVYVEIPPSPFDLSKYRSISNPTAHPAAHPTPRSKENRVTHNVPTNTMTIKRKACSRVLVDPPLPTKKTKLLDGNASRVEGPSADNFPNGFIYCHQCSRKRDAMDSIQCTTATRSVLGDKLSAKRPRCNAKFCKSCLKNRYGEDLEKIKQQAALIDDGHIGYTFKCPKCRDICNCARCRKSKGLEPTGNLVNAAREAKVSSAAQLLAQSRVEDVLPNKARKKMLAKNKVIEICALKAQENSLPLQPSVSLPTPTQLDIPLDPQNAEARIHIREFMLRFGKIMRPAITKAQLEELDLIGGGFRGREDYEDMVPWVSEGCVKSMVLGLLGLLADEYPAEEAVRWSIKDLRSSGANLNKIWNNLQILRNSCQGNNNLSDKQILKITFPDPMPPPASATVHQTRSMRNVQHTQCPTVIVCSAQLVPILIGLAELATSTNAIRDEIEAGLLETSEANRKRRDAVRLENERWEKYRQQLEMKAPSATKRPIPIGGQIRERQRRRLQSIDNALYILSIAYTVRFKGPLGTDAQGRIYWALSPGTEDRNSSLQFITKSSSDDYIRELEAGRKRRKEPLFEDQMRKDWTCCVSVYGKQFLPDSCSKKGISLQSANNDETEESWWRFTGPTEIRALAAWLSYENDQASHKLAHKHESLTAALMQFADVLEWRCREDRYELAD</sequence>
<evidence type="ECO:0000313" key="13">
    <source>
        <dbReference type="Proteomes" id="UP000242287"/>
    </source>
</evidence>
<accession>A0A2A9N8L8</accession>
<reference evidence="12 13" key="1">
    <citation type="submission" date="2014-02" db="EMBL/GenBank/DDBJ databases">
        <title>Transposable element dynamics among asymbiotic and ectomycorrhizal Amanita fungi.</title>
        <authorList>
            <consortium name="DOE Joint Genome Institute"/>
            <person name="Hess J."/>
            <person name="Skrede I."/>
            <person name="Wolfe B."/>
            <person name="LaButti K."/>
            <person name="Ohm R.A."/>
            <person name="Grigoriev I.V."/>
            <person name="Pringle A."/>
        </authorList>
    </citation>
    <scope>NUCLEOTIDE SEQUENCE [LARGE SCALE GENOMIC DNA]</scope>
    <source>
        <strain evidence="12 13">SKay4041</strain>
    </source>
</reference>
<feature type="compositionally biased region" description="Low complexity" evidence="10">
    <location>
        <begin position="36"/>
        <end position="45"/>
    </location>
</feature>
<dbReference type="EMBL" id="KZ302226">
    <property type="protein sequence ID" value="PFH46178.1"/>
    <property type="molecule type" value="Genomic_DNA"/>
</dbReference>
<dbReference type="InterPro" id="IPR018866">
    <property type="entry name" value="Znf-4CXXC_R1"/>
</dbReference>
<evidence type="ECO:0000313" key="12">
    <source>
        <dbReference type="EMBL" id="PFH46178.1"/>
    </source>
</evidence>
<dbReference type="GO" id="GO:0005737">
    <property type="term" value="C:cytoplasm"/>
    <property type="evidence" value="ECO:0007669"/>
    <property type="project" value="UniProtKB-SubCell"/>
</dbReference>
<feature type="region of interest" description="Disordered" evidence="10">
    <location>
        <begin position="29"/>
        <end position="55"/>
    </location>
</feature>
<protein>
    <recommendedName>
        <fullName evidence="11">Zinc-finger domain-containing protein</fullName>
    </recommendedName>
</protein>
<evidence type="ECO:0000256" key="8">
    <source>
        <dbReference type="ARBA" id="ARBA00023163"/>
    </source>
</evidence>
<dbReference type="GO" id="GO:0005634">
    <property type="term" value="C:nucleus"/>
    <property type="evidence" value="ECO:0007669"/>
    <property type="project" value="UniProtKB-SubCell"/>
</dbReference>
<keyword evidence="6" id="KW-0832">Ubl conjugation</keyword>
<proteinExistence type="predicted"/>
<comment type="subcellular location">
    <subcellularLocation>
        <location evidence="2">Cytoplasm</location>
    </subcellularLocation>
    <subcellularLocation>
        <location evidence="1">Nucleus</location>
    </subcellularLocation>
</comment>
<gene>
    <name evidence="12" type="ORF">AMATHDRAFT_43745</name>
</gene>
<feature type="domain" description="Zinc-finger" evidence="11">
    <location>
        <begin position="107"/>
        <end position="220"/>
    </location>
</feature>
<dbReference type="InterPro" id="IPR040221">
    <property type="entry name" value="CDCA7/CDA7L"/>
</dbReference>
<evidence type="ECO:0000256" key="3">
    <source>
        <dbReference type="ARBA" id="ARBA00022490"/>
    </source>
</evidence>
<keyword evidence="9" id="KW-0539">Nucleus</keyword>
<keyword evidence="8" id="KW-0804">Transcription</keyword>
<dbReference type="STRING" id="703135.A0A2A9N8L8"/>
<dbReference type="PANTHER" id="PTHR31169:SF8">
    <property type="entry name" value="ZINC-FINGER DOMAIN OF MONOAMINE-OXIDASE A REPRESSOR R1 PROTEIN"/>
    <property type="match status" value="1"/>
</dbReference>
<dbReference type="Proteomes" id="UP000242287">
    <property type="component" value="Unassembled WGS sequence"/>
</dbReference>
<evidence type="ECO:0000256" key="5">
    <source>
        <dbReference type="ARBA" id="ARBA00022553"/>
    </source>
</evidence>